<evidence type="ECO:0000313" key="1">
    <source>
        <dbReference type="EMBL" id="MBK1828310.1"/>
    </source>
</evidence>
<evidence type="ECO:0000313" key="2">
    <source>
        <dbReference type="Proteomes" id="UP000658278"/>
    </source>
</evidence>
<reference evidence="1" key="1">
    <citation type="submission" date="2021-01" db="EMBL/GenBank/DDBJ databases">
        <title>Modified the classification status of verrucomicrobia.</title>
        <authorList>
            <person name="Feng X."/>
        </authorList>
    </citation>
    <scope>NUCLEOTIDE SEQUENCE</scope>
    <source>
        <strain evidence="1">KCTC 22201</strain>
    </source>
</reference>
<dbReference type="Proteomes" id="UP000658278">
    <property type="component" value="Unassembled WGS sequence"/>
</dbReference>
<proteinExistence type="predicted"/>
<comment type="caution">
    <text evidence="1">The sequence shown here is derived from an EMBL/GenBank/DDBJ whole genome shotgun (WGS) entry which is preliminary data.</text>
</comment>
<dbReference type="AlphaFoldDB" id="A0A934RD06"/>
<protein>
    <submittedName>
        <fullName evidence="1">Uncharacterized protein</fullName>
    </submittedName>
</protein>
<keyword evidence="2" id="KW-1185">Reference proteome</keyword>
<dbReference type="EMBL" id="JAENII010000012">
    <property type="protein sequence ID" value="MBK1828310.1"/>
    <property type="molecule type" value="Genomic_DNA"/>
</dbReference>
<dbReference type="RefSeq" id="WP_200281452.1">
    <property type="nucleotide sequence ID" value="NZ_JAENII010000012.1"/>
</dbReference>
<name>A0A934RD06_9BACT</name>
<accession>A0A934RD06</accession>
<organism evidence="1 2">
    <name type="scientific">Haloferula rosea</name>
    <dbReference type="NCBI Taxonomy" id="490093"/>
    <lineage>
        <taxon>Bacteria</taxon>
        <taxon>Pseudomonadati</taxon>
        <taxon>Verrucomicrobiota</taxon>
        <taxon>Verrucomicrobiia</taxon>
        <taxon>Verrucomicrobiales</taxon>
        <taxon>Verrucomicrobiaceae</taxon>
        <taxon>Haloferula</taxon>
    </lineage>
</organism>
<sequence>MIRLWFLSLALLGGIHAAPIKELESLKWMEGTWVHESEGTTVRVKSRWLDEGRFLERNFEIQLGKEPLRKMRQTVYWDPAEKEIRSWGTFSDGTFETGVWRMKDGTLEIRREITYPDGTRGKATNLWTPIDPKNCAWSSVKRAMGRKKMPDIPTTSLQKD</sequence>
<gene>
    <name evidence="1" type="ORF">JIN81_14850</name>
</gene>